<dbReference type="GO" id="GO:0008897">
    <property type="term" value="F:holo-[acyl-carrier-protein] synthase activity"/>
    <property type="evidence" value="ECO:0007669"/>
    <property type="project" value="UniProtKB-EC"/>
</dbReference>
<dbReference type="EC" id="2.7.8.7" evidence="1"/>
<reference evidence="5 6" key="1">
    <citation type="submission" date="2015-06" db="EMBL/GenBank/DDBJ databases">
        <title>Survival trade-offs in plant roots during colonization by closely related pathogenic and mutualistic fungi.</title>
        <authorList>
            <person name="Hacquard S."/>
            <person name="Kracher B."/>
            <person name="Hiruma K."/>
            <person name="Weinman A."/>
            <person name="Muench P."/>
            <person name="Garrido Oter R."/>
            <person name="Ver Loren van Themaat E."/>
            <person name="Dallerey J.-F."/>
            <person name="Damm U."/>
            <person name="Henrissat B."/>
            <person name="Lespinet O."/>
            <person name="Thon M."/>
            <person name="Kemen E."/>
            <person name="McHardy A.C."/>
            <person name="Schulze-Lefert P."/>
            <person name="O'Connell R.J."/>
        </authorList>
    </citation>
    <scope>NUCLEOTIDE SEQUENCE [LARGE SCALE GENOMIC DNA]</scope>
    <source>
        <strain evidence="5 6">MAFF 238704</strain>
    </source>
</reference>
<dbReference type="Pfam" id="PF01648">
    <property type="entry name" value="ACPS"/>
    <property type="match status" value="1"/>
</dbReference>
<evidence type="ECO:0000313" key="5">
    <source>
        <dbReference type="EMBL" id="KZL86458.1"/>
    </source>
</evidence>
<dbReference type="GO" id="GO:0019878">
    <property type="term" value="P:lysine biosynthetic process via aminoadipic acid"/>
    <property type="evidence" value="ECO:0007669"/>
    <property type="project" value="TreeGrafter"/>
</dbReference>
<dbReference type="InterPro" id="IPR050559">
    <property type="entry name" value="P-Pant_transferase_sf"/>
</dbReference>
<proteinExistence type="predicted"/>
<name>A0A162NYM5_COLIC</name>
<dbReference type="SUPFAM" id="SSF56214">
    <property type="entry name" value="4'-phosphopantetheinyl transferase"/>
    <property type="match status" value="2"/>
</dbReference>
<dbReference type="PANTHER" id="PTHR12215">
    <property type="entry name" value="PHOSPHOPANTETHEINE TRANSFERASE"/>
    <property type="match status" value="1"/>
</dbReference>
<organism evidence="5 6">
    <name type="scientific">Colletotrichum incanum</name>
    <name type="common">Soybean anthracnose fungus</name>
    <dbReference type="NCBI Taxonomy" id="1573173"/>
    <lineage>
        <taxon>Eukaryota</taxon>
        <taxon>Fungi</taxon>
        <taxon>Dikarya</taxon>
        <taxon>Ascomycota</taxon>
        <taxon>Pezizomycotina</taxon>
        <taxon>Sordariomycetes</taxon>
        <taxon>Hypocreomycetidae</taxon>
        <taxon>Glomerellales</taxon>
        <taxon>Glomerellaceae</taxon>
        <taxon>Colletotrichum</taxon>
        <taxon>Colletotrichum spaethianum species complex</taxon>
    </lineage>
</organism>
<dbReference type="InterPro" id="IPR037143">
    <property type="entry name" value="4-PPantetheinyl_Trfase_dom_sf"/>
</dbReference>
<dbReference type="Pfam" id="PF22624">
    <property type="entry name" value="AASDHPPT_N"/>
    <property type="match status" value="1"/>
</dbReference>
<dbReference type="AlphaFoldDB" id="A0A162NYM5"/>
<dbReference type="InterPro" id="IPR055066">
    <property type="entry name" value="AASDHPPT_N"/>
</dbReference>
<dbReference type="GO" id="GO:0000287">
    <property type="term" value="F:magnesium ion binding"/>
    <property type="evidence" value="ECO:0007669"/>
    <property type="project" value="InterPro"/>
</dbReference>
<sequence length="340" mass="38189">LEKQASILQNHCFWFRRASSKHPKTTLFKMAPTLIQWILDTRHLWPEAIETKQLEQVASRALDLLNPEERKAVLRYYHVRDAKLSLGSHLLKRYAISRFCGVPWPEATAVRDERTKPIFRAADGTTPLSFNVSHQAGLVALFAVHGYDAANGPVDVGVDVVCTSERRTRDHSMLRNEGWPKFVDVHADVLSPLEANFLKWQVLAAIPPGLKPGASVEDAADFKLRCFYALWCLREAYVKMTGEALLAPWLGDLQFKKFRPPTPAESFEAEGEAVTDHEIVFKGAKVEDANVSLKALGPDFMTCSAVRTPQRKEDGLAFELGSYKMLEIEEVLAFGESHQS</sequence>
<evidence type="ECO:0000259" key="3">
    <source>
        <dbReference type="Pfam" id="PF01648"/>
    </source>
</evidence>
<accession>A0A162NYM5</accession>
<feature type="domain" description="4'-phosphopantetheinyl transferase N-terminal" evidence="4">
    <location>
        <begin position="59"/>
        <end position="143"/>
    </location>
</feature>
<evidence type="ECO:0000313" key="6">
    <source>
        <dbReference type="Proteomes" id="UP000076584"/>
    </source>
</evidence>
<feature type="domain" description="4'-phosphopantetheinyl transferase" evidence="3">
    <location>
        <begin position="156"/>
        <end position="256"/>
    </location>
</feature>
<keyword evidence="2 5" id="KW-0808">Transferase</keyword>
<evidence type="ECO:0000256" key="1">
    <source>
        <dbReference type="ARBA" id="ARBA00013172"/>
    </source>
</evidence>
<gene>
    <name evidence="5" type="ORF">CI238_02645</name>
</gene>
<dbReference type="Proteomes" id="UP000076584">
    <property type="component" value="Unassembled WGS sequence"/>
</dbReference>
<dbReference type="EMBL" id="LFIW01000420">
    <property type="protein sequence ID" value="KZL86458.1"/>
    <property type="molecule type" value="Genomic_DNA"/>
</dbReference>
<dbReference type="STRING" id="1573173.A0A162NYM5"/>
<protein>
    <recommendedName>
        <fullName evidence="1">holo-[acyl-carrier-protein] synthase</fullName>
        <ecNumber evidence="1">2.7.8.7</ecNumber>
    </recommendedName>
</protein>
<comment type="caution">
    <text evidence="5">The sequence shown here is derived from an EMBL/GenBank/DDBJ whole genome shotgun (WGS) entry which is preliminary data.</text>
</comment>
<keyword evidence="6" id="KW-1185">Reference proteome</keyword>
<dbReference type="PANTHER" id="PTHR12215:SF10">
    <property type="entry name" value="L-AMINOADIPATE-SEMIALDEHYDE DEHYDROGENASE-PHOSPHOPANTETHEINYL TRANSFERASE"/>
    <property type="match status" value="1"/>
</dbReference>
<dbReference type="GO" id="GO:0005829">
    <property type="term" value="C:cytosol"/>
    <property type="evidence" value="ECO:0007669"/>
    <property type="project" value="TreeGrafter"/>
</dbReference>
<dbReference type="Gene3D" id="3.90.470.20">
    <property type="entry name" value="4'-phosphopantetheinyl transferase domain"/>
    <property type="match status" value="1"/>
</dbReference>
<dbReference type="InterPro" id="IPR008278">
    <property type="entry name" value="4-PPantetheinyl_Trfase_dom"/>
</dbReference>
<evidence type="ECO:0000259" key="4">
    <source>
        <dbReference type="Pfam" id="PF22624"/>
    </source>
</evidence>
<evidence type="ECO:0000256" key="2">
    <source>
        <dbReference type="ARBA" id="ARBA00022679"/>
    </source>
</evidence>
<feature type="non-terminal residue" evidence="5">
    <location>
        <position position="1"/>
    </location>
</feature>